<sequence>MLTTKQLNDIQSLQQICEKTGNIKLKLNWDTLRSRPEEEENDYFQYDNTGKLIGFLALYNFGGPVELCGMVHPDYRRNGVFTSLFKQAEIQFAQARKLLINAPAASQSAKGFLKSLRCTYSFSEYQMKRHKSAGMGIVNPGVTIRKAKRSDLVFINHLDTACFNIPEHEAEAFNNKIFDCENESTFIIEYKSEKAGKIRIQKEEDATWIYGFAVDPSLQGKGIGRGTLTKVVNHEHSKGINWVHLEVAAENDHALSLYKSCGFEPYGTQDYYEYDLNVKA</sequence>
<dbReference type="EMBL" id="LGUF01000007">
    <property type="protein sequence ID" value="KON87599.1"/>
    <property type="molecule type" value="Genomic_DNA"/>
</dbReference>
<comment type="caution">
    <text evidence="2">The sequence shown here is derived from an EMBL/GenBank/DDBJ whole genome shotgun (WGS) entry which is preliminary data.</text>
</comment>
<dbReference type="OrthoDB" id="7163760at2"/>
<feature type="domain" description="N-acetyltransferase" evidence="1">
    <location>
        <begin position="1"/>
        <end position="132"/>
    </location>
</feature>
<dbReference type="PROSITE" id="PS51186">
    <property type="entry name" value="GNAT"/>
    <property type="match status" value="2"/>
</dbReference>
<dbReference type="InterPro" id="IPR050276">
    <property type="entry name" value="MshD_Acetyltransferase"/>
</dbReference>
<dbReference type="Pfam" id="PF00583">
    <property type="entry name" value="Acetyltransf_1"/>
    <property type="match status" value="2"/>
</dbReference>
<dbReference type="PATRIC" id="fig|1459.3.peg.2734"/>
<dbReference type="InterPro" id="IPR000182">
    <property type="entry name" value="GNAT_dom"/>
</dbReference>
<dbReference type="InterPro" id="IPR016181">
    <property type="entry name" value="Acyl_CoA_acyltransferase"/>
</dbReference>
<dbReference type="PANTHER" id="PTHR43617">
    <property type="entry name" value="L-AMINO ACID N-ACETYLTRANSFERASE"/>
    <property type="match status" value="1"/>
</dbReference>
<accession>A0A0M0GCM9</accession>
<dbReference type="Proteomes" id="UP000037109">
    <property type="component" value="Unassembled WGS sequence"/>
</dbReference>
<evidence type="ECO:0000313" key="2">
    <source>
        <dbReference type="EMBL" id="KON87599.1"/>
    </source>
</evidence>
<dbReference type="SUPFAM" id="SSF55729">
    <property type="entry name" value="Acyl-CoA N-acyltransferases (Nat)"/>
    <property type="match status" value="1"/>
</dbReference>
<dbReference type="GO" id="GO:0008999">
    <property type="term" value="F:protein-N-terminal-alanine acetyltransferase activity"/>
    <property type="evidence" value="ECO:0007669"/>
    <property type="project" value="TreeGrafter"/>
</dbReference>
<reference evidence="3" key="1">
    <citation type="submission" date="2015-07" db="EMBL/GenBank/DDBJ databases">
        <title>Fjat-10036 dsm4.</title>
        <authorList>
            <person name="Liu B."/>
            <person name="Wang J."/>
            <person name="Zhu Y."/>
            <person name="Liu G."/>
            <person name="Chen Q."/>
            <person name="Chen Z."/>
            <person name="Lan J."/>
            <person name="Che J."/>
            <person name="Ge C."/>
            <person name="Shi H."/>
            <person name="Pan Z."/>
            <person name="Liu X."/>
        </authorList>
    </citation>
    <scope>NUCLEOTIDE SEQUENCE [LARGE SCALE GENOMIC DNA]</scope>
    <source>
        <strain evidence="3">DSM 4</strain>
    </source>
</reference>
<dbReference type="CDD" id="cd04301">
    <property type="entry name" value="NAT_SF"/>
    <property type="match status" value="2"/>
</dbReference>
<dbReference type="STRING" id="1459.AF332_12670"/>
<proteinExistence type="predicted"/>
<dbReference type="PANTHER" id="PTHR43617:SF20">
    <property type="entry name" value="N-ALPHA-ACETYLTRANSFERASE RIMI"/>
    <property type="match status" value="1"/>
</dbReference>
<feature type="domain" description="N-acetyltransferase" evidence="1">
    <location>
        <begin position="142"/>
        <end position="280"/>
    </location>
</feature>
<gene>
    <name evidence="2" type="ORF">AF332_12670</name>
</gene>
<keyword evidence="3" id="KW-1185">Reference proteome</keyword>
<dbReference type="AlphaFoldDB" id="A0A0M0GCM9"/>
<dbReference type="RefSeq" id="WP_053434956.1">
    <property type="nucleotide sequence ID" value="NZ_LGUF01000007.1"/>
</dbReference>
<dbReference type="Gene3D" id="3.40.630.30">
    <property type="match status" value="2"/>
</dbReference>
<evidence type="ECO:0000259" key="1">
    <source>
        <dbReference type="PROSITE" id="PS51186"/>
    </source>
</evidence>
<name>A0A0M0GCM9_SPOGL</name>
<evidence type="ECO:0000313" key="3">
    <source>
        <dbReference type="Proteomes" id="UP000037109"/>
    </source>
</evidence>
<organism evidence="2 3">
    <name type="scientific">Sporosarcina globispora</name>
    <name type="common">Bacillus globisporus</name>
    <dbReference type="NCBI Taxonomy" id="1459"/>
    <lineage>
        <taxon>Bacteria</taxon>
        <taxon>Bacillati</taxon>
        <taxon>Bacillota</taxon>
        <taxon>Bacilli</taxon>
        <taxon>Bacillales</taxon>
        <taxon>Caryophanaceae</taxon>
        <taxon>Sporosarcina</taxon>
    </lineage>
</organism>
<protein>
    <recommendedName>
        <fullName evidence="1">N-acetyltransferase domain-containing protein</fullName>
    </recommendedName>
</protein>